<dbReference type="SMART" id="SM00020">
    <property type="entry name" value="Tryp_SPc"/>
    <property type="match status" value="1"/>
</dbReference>
<dbReference type="CDD" id="cd00190">
    <property type="entry name" value="Tryp_SPc"/>
    <property type="match status" value="1"/>
</dbReference>
<dbReference type="Pfam" id="PF00089">
    <property type="entry name" value="Trypsin"/>
    <property type="match status" value="1"/>
</dbReference>
<dbReference type="InterPro" id="IPR009003">
    <property type="entry name" value="Peptidase_S1_PA"/>
</dbReference>
<dbReference type="EnsemblMetazoa" id="XM_050656542.1">
    <property type="protein sequence ID" value="XP_050512499.1"/>
    <property type="gene ID" value="LOC126888362"/>
</dbReference>
<gene>
    <name evidence="5" type="primary">LOC114335959</name>
</gene>
<dbReference type="Proteomes" id="UP001652700">
    <property type="component" value="Unplaced"/>
</dbReference>
<organism evidence="5">
    <name type="scientific">Diabrotica virgifera virgifera</name>
    <name type="common">western corn rootworm</name>
    <dbReference type="NCBI Taxonomy" id="50390"/>
    <lineage>
        <taxon>Eukaryota</taxon>
        <taxon>Metazoa</taxon>
        <taxon>Ecdysozoa</taxon>
        <taxon>Arthropoda</taxon>
        <taxon>Hexapoda</taxon>
        <taxon>Insecta</taxon>
        <taxon>Pterygota</taxon>
        <taxon>Neoptera</taxon>
        <taxon>Endopterygota</taxon>
        <taxon>Coleoptera</taxon>
        <taxon>Polyphaga</taxon>
        <taxon>Cucujiformia</taxon>
        <taxon>Chrysomeloidea</taxon>
        <taxon>Chrysomelidae</taxon>
        <taxon>Galerucinae</taxon>
        <taxon>Diabroticina</taxon>
        <taxon>Diabroticites</taxon>
        <taxon>Diabrotica</taxon>
    </lineage>
</organism>
<dbReference type="PRINTS" id="PR00722">
    <property type="entry name" value="CHYMOTRYPSIN"/>
</dbReference>
<dbReference type="SUPFAM" id="SSF50494">
    <property type="entry name" value="Trypsin-like serine proteases"/>
    <property type="match status" value="1"/>
</dbReference>
<dbReference type="InterPro" id="IPR051333">
    <property type="entry name" value="CLIP_Serine_Protease"/>
</dbReference>
<sequence>MKVYVLILFLVTLVAFGVQGLIGGTLIYPHSLPYMVFLNVSGSTNTTRCSGALISKDYILTAARCLKNSTAVRVVLGADDISVNEEMQVSFDTTQSNFIIHENFVDETLENDIGLIKLPSSVESNEYIQVIPMATEDQEEAQLGELVVVSGWGLTYYGYPESMATVPMAEWLVVLNNTNKECQRFGTLVKDTNICCSTTNSWDGPLQLCDGDWGDPLVNDGKNKTLYGIASFTAYESCVMGKPNVFTNVAKYSEWISSNANI</sequence>
<evidence type="ECO:0000313" key="5">
    <source>
        <dbReference type="RefSeq" id="XP_028142061.1"/>
    </source>
</evidence>
<dbReference type="OrthoDB" id="5565075at2759"/>
<dbReference type="PANTHER" id="PTHR24260:SF148">
    <property type="entry name" value="IP09309P-RELATED"/>
    <property type="match status" value="1"/>
</dbReference>
<accession>A0A6P7FZT7</accession>
<dbReference type="GO" id="GO:0004252">
    <property type="term" value="F:serine-type endopeptidase activity"/>
    <property type="evidence" value="ECO:0007669"/>
    <property type="project" value="InterPro"/>
</dbReference>
<keyword evidence="4" id="KW-1185">Reference proteome</keyword>
<dbReference type="GO" id="GO:0006508">
    <property type="term" value="P:proteolysis"/>
    <property type="evidence" value="ECO:0007669"/>
    <property type="project" value="InterPro"/>
</dbReference>
<feature type="domain" description="Peptidase S1" evidence="2">
    <location>
        <begin position="21"/>
        <end position="261"/>
    </location>
</feature>
<dbReference type="FunFam" id="2.40.10.10:FF:000005">
    <property type="entry name" value="Serine protease 37"/>
    <property type="match status" value="1"/>
</dbReference>
<proteinExistence type="predicted"/>
<dbReference type="InterPro" id="IPR001314">
    <property type="entry name" value="Peptidase_S1A"/>
</dbReference>
<dbReference type="AlphaFoldDB" id="A0A6P7FZT7"/>
<name>A0A6P7FZT7_DIAVI</name>
<evidence type="ECO:0000259" key="2">
    <source>
        <dbReference type="PROSITE" id="PS50240"/>
    </source>
</evidence>
<dbReference type="PROSITE" id="PS50240">
    <property type="entry name" value="TRYPSIN_DOM"/>
    <property type="match status" value="1"/>
</dbReference>
<reference evidence="5" key="1">
    <citation type="submission" date="2025-04" db="UniProtKB">
        <authorList>
            <consortium name="RefSeq"/>
        </authorList>
    </citation>
    <scope>IDENTIFICATION</scope>
    <source>
        <tissue evidence="5">Whole insect</tissue>
    </source>
</reference>
<evidence type="ECO:0000313" key="4">
    <source>
        <dbReference type="Proteomes" id="UP001652700"/>
    </source>
</evidence>
<dbReference type="Gene3D" id="2.40.10.10">
    <property type="entry name" value="Trypsin-like serine proteases"/>
    <property type="match status" value="2"/>
</dbReference>
<evidence type="ECO:0000313" key="3">
    <source>
        <dbReference type="EnsemblMetazoa" id="XP_050512499.1"/>
    </source>
</evidence>
<protein>
    <submittedName>
        <fullName evidence="5">Brachyurin-like</fullName>
    </submittedName>
</protein>
<reference evidence="3" key="2">
    <citation type="submission" date="2025-05" db="UniProtKB">
        <authorList>
            <consortium name="EnsemblMetazoa"/>
        </authorList>
    </citation>
    <scope>IDENTIFICATION</scope>
</reference>
<dbReference type="InterPro" id="IPR001254">
    <property type="entry name" value="Trypsin_dom"/>
</dbReference>
<evidence type="ECO:0000256" key="1">
    <source>
        <dbReference type="ARBA" id="ARBA00023157"/>
    </source>
</evidence>
<keyword evidence="1" id="KW-1015">Disulfide bond</keyword>
<dbReference type="RefSeq" id="XP_028142061.1">
    <property type="nucleotide sequence ID" value="XM_028286260.1"/>
</dbReference>
<dbReference type="PANTHER" id="PTHR24260">
    <property type="match status" value="1"/>
</dbReference>
<dbReference type="InParanoid" id="A0A6P7FZT7"/>
<dbReference type="InterPro" id="IPR043504">
    <property type="entry name" value="Peptidase_S1_PA_chymotrypsin"/>
</dbReference>